<dbReference type="InterPro" id="IPR003961">
    <property type="entry name" value="FN3_dom"/>
</dbReference>
<feature type="domain" description="Fibronectin type-III" evidence="3">
    <location>
        <begin position="278"/>
        <end position="380"/>
    </location>
</feature>
<comment type="caution">
    <text evidence="4">The sequence shown here is derived from an EMBL/GenBank/DDBJ whole genome shotgun (WGS) entry which is preliminary data.</text>
</comment>
<evidence type="ECO:0000313" key="4">
    <source>
        <dbReference type="EMBL" id="NXK54246.1"/>
    </source>
</evidence>
<proteinExistence type="predicted"/>
<dbReference type="Gene3D" id="2.60.40.10">
    <property type="entry name" value="Immunoglobulins"/>
    <property type="match status" value="4"/>
</dbReference>
<evidence type="ECO:0000256" key="1">
    <source>
        <dbReference type="SAM" id="MobiDB-lite"/>
    </source>
</evidence>
<evidence type="ECO:0000259" key="3">
    <source>
        <dbReference type="PROSITE" id="PS50853"/>
    </source>
</evidence>
<dbReference type="InterPro" id="IPR013783">
    <property type="entry name" value="Ig-like_fold"/>
</dbReference>
<evidence type="ECO:0000256" key="2">
    <source>
        <dbReference type="SAM" id="Phobius"/>
    </source>
</evidence>
<dbReference type="Proteomes" id="UP000537522">
    <property type="component" value="Unassembled WGS sequence"/>
</dbReference>
<feature type="non-terminal residue" evidence="4">
    <location>
        <position position="1"/>
    </location>
</feature>
<name>A0A7L0KB83_CHATO</name>
<sequence>SRRFDDLETNVTEWKELPGCQNVTHTECDFSSAITEYYDMHHVRIRAERREDKSPWSSIFEMIPYYIAQIGPPGIELKSINGIIKIQVSPPEANQVQKMWIDHLSFKYNLVIWENSSNAEVRSRSIFPTDIVDDLAPETTYCLKVQATLPLYSQEGLFSPVHCIKTTRKAVNNLLCPTNLRVFALNMKFHLHWNNQYKQHVNYTVQYLIGYLKKLHDDYSAKWLNVPRCENITNTKCNFSSIITATSGIHYLRVQAMSEYNKSCLSNEVTVDPLITNEIGPPTVKVDISDVLVHIQISPPGGPENEVMGDHYDLTYQVLYWKNSSDNEEEMKTKEIKQTIATISDLTPSTSYCVKVKAFSKAYNKSSPFSKEECIKTPGDKMLPLIILATFVTTLIAVLVVATLFIFFLYQAYNKIKYVFFPSCQPPLNIEGFGGQLFGSPYLSAAEEPIENCYVIESIITEEVNQIDFKDYKRSKQSSRDSGNYSNDDDTSGSKESEETLENEIE</sequence>
<dbReference type="FunFam" id="2.60.40.10:FF:000842">
    <property type="entry name" value="Interferon receptor 1 isoform 4"/>
    <property type="match status" value="2"/>
</dbReference>
<dbReference type="InterPro" id="IPR050650">
    <property type="entry name" value="Type-II_Cytokine-TF_Rcpt"/>
</dbReference>
<accession>A0A7L0KB83</accession>
<feature type="transmembrane region" description="Helical" evidence="2">
    <location>
        <begin position="382"/>
        <end position="410"/>
    </location>
</feature>
<reference evidence="4 5" key="1">
    <citation type="submission" date="2019-09" db="EMBL/GenBank/DDBJ databases">
        <title>Bird 10,000 Genomes (B10K) Project - Family phase.</title>
        <authorList>
            <person name="Zhang G."/>
        </authorList>
    </citation>
    <scope>NUCLEOTIDE SEQUENCE [LARGE SCALE GENOMIC DNA]</scope>
    <source>
        <strain evidence="4">B10K-DU-011-36</strain>
        <tissue evidence="4">Muscle</tissue>
    </source>
</reference>
<organism evidence="4 5">
    <name type="scientific">Chauna torquata</name>
    <name type="common">Southern screamer</name>
    <dbReference type="NCBI Taxonomy" id="30388"/>
    <lineage>
        <taxon>Eukaryota</taxon>
        <taxon>Metazoa</taxon>
        <taxon>Chordata</taxon>
        <taxon>Craniata</taxon>
        <taxon>Vertebrata</taxon>
        <taxon>Euteleostomi</taxon>
        <taxon>Archelosauria</taxon>
        <taxon>Archosauria</taxon>
        <taxon>Dinosauria</taxon>
        <taxon>Saurischia</taxon>
        <taxon>Theropoda</taxon>
        <taxon>Coelurosauria</taxon>
        <taxon>Aves</taxon>
        <taxon>Neognathae</taxon>
        <taxon>Galloanserae</taxon>
        <taxon>Anseriformes</taxon>
        <taxon>Anhimidae</taxon>
        <taxon>Chauna</taxon>
    </lineage>
</organism>
<dbReference type="Pfam" id="PF09294">
    <property type="entry name" value="Interfer-bind"/>
    <property type="match status" value="2"/>
</dbReference>
<dbReference type="SUPFAM" id="SSF49265">
    <property type="entry name" value="Fibronectin type III"/>
    <property type="match status" value="4"/>
</dbReference>
<dbReference type="SMART" id="SM00060">
    <property type="entry name" value="FN3"/>
    <property type="match status" value="2"/>
</dbReference>
<feature type="non-terminal residue" evidence="4">
    <location>
        <position position="506"/>
    </location>
</feature>
<dbReference type="GO" id="GO:0004905">
    <property type="term" value="F:type I interferon receptor activity"/>
    <property type="evidence" value="ECO:0007669"/>
    <property type="project" value="TreeGrafter"/>
</dbReference>
<dbReference type="Pfam" id="PF01108">
    <property type="entry name" value="Tissue_fac"/>
    <property type="match status" value="1"/>
</dbReference>
<gene>
    <name evidence="4" type="primary">Ifnar1</name>
    <name evidence="4" type="ORF">CHATOR_R07987</name>
</gene>
<dbReference type="InterPro" id="IPR036116">
    <property type="entry name" value="FN3_sf"/>
</dbReference>
<feature type="region of interest" description="Disordered" evidence="1">
    <location>
        <begin position="472"/>
        <end position="506"/>
    </location>
</feature>
<evidence type="ECO:0000313" key="5">
    <source>
        <dbReference type="Proteomes" id="UP000537522"/>
    </source>
</evidence>
<keyword evidence="2" id="KW-0812">Transmembrane</keyword>
<dbReference type="PANTHER" id="PTHR20859">
    <property type="entry name" value="INTERFERON/INTERLEUKIN RECEPTOR"/>
    <property type="match status" value="1"/>
</dbReference>
<dbReference type="CDD" id="cd00063">
    <property type="entry name" value="FN3"/>
    <property type="match status" value="1"/>
</dbReference>
<protein>
    <submittedName>
        <fullName evidence="4">INAR1 protein</fullName>
    </submittedName>
</protein>
<dbReference type="PROSITE" id="PS50853">
    <property type="entry name" value="FN3"/>
    <property type="match status" value="1"/>
</dbReference>
<keyword evidence="5" id="KW-1185">Reference proteome</keyword>
<dbReference type="PANTHER" id="PTHR20859:SF54">
    <property type="entry name" value="INTERFERON ALPHA_BETA RECEPTOR 1"/>
    <property type="match status" value="1"/>
</dbReference>
<dbReference type="EMBL" id="VXAL01015882">
    <property type="protein sequence ID" value="NXK54246.1"/>
    <property type="molecule type" value="Genomic_DNA"/>
</dbReference>
<keyword evidence="2" id="KW-1133">Transmembrane helix</keyword>
<dbReference type="InterPro" id="IPR015373">
    <property type="entry name" value="Interferon/interleukin_rcp_dom"/>
</dbReference>
<dbReference type="AlphaFoldDB" id="A0A7L0KB83"/>
<keyword evidence="2" id="KW-0472">Membrane</keyword>
<dbReference type="GO" id="GO:0005886">
    <property type="term" value="C:plasma membrane"/>
    <property type="evidence" value="ECO:0007669"/>
    <property type="project" value="TreeGrafter"/>
</dbReference>